<gene>
    <name evidence="2" type="ORF">EC973_000890</name>
</gene>
<dbReference type="OrthoDB" id="2252251at2759"/>
<name>A0A8H7ESB0_9FUNG</name>
<comment type="caution">
    <text evidence="2">The sequence shown here is derived from an EMBL/GenBank/DDBJ whole genome shotgun (WGS) entry which is preliminary data.</text>
</comment>
<dbReference type="Proteomes" id="UP000605846">
    <property type="component" value="Unassembled WGS sequence"/>
</dbReference>
<evidence type="ECO:0000313" key="3">
    <source>
        <dbReference type="Proteomes" id="UP000605846"/>
    </source>
</evidence>
<feature type="region of interest" description="Disordered" evidence="1">
    <location>
        <begin position="43"/>
        <end position="110"/>
    </location>
</feature>
<sequence>MTSPSHPGDPKWKSRAEWTKISECKAIEMKKTEEETRTALLERFGLTDDSQGDGWGPVEDDSSDTGFDNGTFISKEDTDATDDDDVVSNDDEEEDADKARVIGKPMAEEE</sequence>
<protein>
    <submittedName>
        <fullName evidence="2">Uncharacterized protein</fullName>
    </submittedName>
</protein>
<proteinExistence type="predicted"/>
<keyword evidence="3" id="KW-1185">Reference proteome</keyword>
<organism evidence="2 3">
    <name type="scientific">Apophysomyces ossiformis</name>
    <dbReference type="NCBI Taxonomy" id="679940"/>
    <lineage>
        <taxon>Eukaryota</taxon>
        <taxon>Fungi</taxon>
        <taxon>Fungi incertae sedis</taxon>
        <taxon>Mucoromycota</taxon>
        <taxon>Mucoromycotina</taxon>
        <taxon>Mucoromycetes</taxon>
        <taxon>Mucorales</taxon>
        <taxon>Mucorineae</taxon>
        <taxon>Mucoraceae</taxon>
        <taxon>Apophysomyces</taxon>
    </lineage>
</organism>
<dbReference type="EMBL" id="JABAYA010000116">
    <property type="protein sequence ID" value="KAF7724582.1"/>
    <property type="molecule type" value="Genomic_DNA"/>
</dbReference>
<evidence type="ECO:0000256" key="1">
    <source>
        <dbReference type="SAM" id="MobiDB-lite"/>
    </source>
</evidence>
<reference evidence="2" key="1">
    <citation type="submission" date="2020-01" db="EMBL/GenBank/DDBJ databases">
        <title>Genome Sequencing of Three Apophysomyces-Like Fungal Strains Confirms a Novel Fungal Genus in the Mucoromycota with divergent Burkholderia-like Endosymbiotic Bacteria.</title>
        <authorList>
            <person name="Stajich J.E."/>
            <person name="Macias A.M."/>
            <person name="Carter-House D."/>
            <person name="Lovett B."/>
            <person name="Kasson L.R."/>
            <person name="Berry K."/>
            <person name="Grigoriev I."/>
            <person name="Chang Y."/>
            <person name="Spatafora J."/>
            <person name="Kasson M.T."/>
        </authorList>
    </citation>
    <scope>NUCLEOTIDE SEQUENCE</scope>
    <source>
        <strain evidence="2">NRRL A-21654</strain>
    </source>
</reference>
<dbReference type="AlphaFoldDB" id="A0A8H7ESB0"/>
<feature type="compositionally biased region" description="Acidic residues" evidence="1">
    <location>
        <begin position="79"/>
        <end position="96"/>
    </location>
</feature>
<accession>A0A8H7ESB0</accession>
<evidence type="ECO:0000313" key="2">
    <source>
        <dbReference type="EMBL" id="KAF7724582.1"/>
    </source>
</evidence>